<dbReference type="InterPro" id="IPR051353">
    <property type="entry name" value="Tobamovirus_resist_UPF0261"/>
</dbReference>
<accession>A0A0A3IJW9</accession>
<dbReference type="RefSeq" id="WP_036180539.1">
    <property type="nucleotide sequence ID" value="NZ_AVCZ01000086.1"/>
</dbReference>
<dbReference type="EMBL" id="JPVQ01000086">
    <property type="protein sequence ID" value="KGR83735.1"/>
    <property type="molecule type" value="Genomic_DNA"/>
</dbReference>
<dbReference type="PANTHER" id="PTHR31862:SF1">
    <property type="entry name" value="UPF0261 DOMAIN PROTEIN (AFU_ORTHOLOGUE AFUA_1G10120)"/>
    <property type="match status" value="1"/>
</dbReference>
<dbReference type="InterPro" id="IPR018062">
    <property type="entry name" value="HTH_AraC-typ_CS"/>
</dbReference>
<proteinExistence type="predicted"/>
<dbReference type="Pfam" id="PF12833">
    <property type="entry name" value="HTH_18"/>
    <property type="match status" value="1"/>
</dbReference>
<evidence type="ECO:0000313" key="5">
    <source>
        <dbReference type="EMBL" id="KGR83735.1"/>
    </source>
</evidence>
<dbReference type="InterPro" id="IPR013785">
    <property type="entry name" value="Aldolase_TIM"/>
</dbReference>
<evidence type="ECO:0000256" key="1">
    <source>
        <dbReference type="ARBA" id="ARBA00023015"/>
    </source>
</evidence>
<keyword evidence="2" id="KW-0238">DNA-binding</keyword>
<dbReference type="InterPro" id="IPR020449">
    <property type="entry name" value="Tscrpt_reg_AraC-type_HTH"/>
</dbReference>
<evidence type="ECO:0000313" key="6">
    <source>
        <dbReference type="Proteomes" id="UP000030595"/>
    </source>
</evidence>
<dbReference type="GO" id="GO:0043565">
    <property type="term" value="F:sequence-specific DNA binding"/>
    <property type="evidence" value="ECO:0007669"/>
    <property type="project" value="InterPro"/>
</dbReference>
<keyword evidence="6" id="KW-1185">Reference proteome</keyword>
<feature type="domain" description="HTH araC/xylS-type" evidence="4">
    <location>
        <begin position="297"/>
        <end position="395"/>
    </location>
</feature>
<keyword evidence="1" id="KW-0805">Transcription regulation</keyword>
<dbReference type="PROSITE" id="PS01124">
    <property type="entry name" value="HTH_ARAC_FAMILY_2"/>
    <property type="match status" value="1"/>
</dbReference>
<dbReference type="OrthoDB" id="247151at2"/>
<evidence type="ECO:0000256" key="3">
    <source>
        <dbReference type="ARBA" id="ARBA00023163"/>
    </source>
</evidence>
<dbReference type="PROSITE" id="PS00041">
    <property type="entry name" value="HTH_ARAC_FAMILY_1"/>
    <property type="match status" value="1"/>
</dbReference>
<dbReference type="InterPro" id="IPR009057">
    <property type="entry name" value="Homeodomain-like_sf"/>
</dbReference>
<organism evidence="5 6">
    <name type="scientific">Ureibacillus massiliensis 4400831 = CIP 108448 = CCUG 49529</name>
    <dbReference type="NCBI Taxonomy" id="1211035"/>
    <lineage>
        <taxon>Bacteria</taxon>
        <taxon>Bacillati</taxon>
        <taxon>Bacillota</taxon>
        <taxon>Bacilli</taxon>
        <taxon>Bacillales</taxon>
        <taxon>Caryophanaceae</taxon>
        <taxon>Ureibacillus</taxon>
    </lineage>
</organism>
<dbReference type="SUPFAM" id="SSF46689">
    <property type="entry name" value="Homeodomain-like"/>
    <property type="match status" value="2"/>
</dbReference>
<evidence type="ECO:0000256" key="2">
    <source>
        <dbReference type="ARBA" id="ARBA00023125"/>
    </source>
</evidence>
<reference evidence="5 6" key="1">
    <citation type="submission" date="2014-02" db="EMBL/GenBank/DDBJ databases">
        <title>Draft genome sequence of Lysinibacillus massiliensis CCUG 49529.</title>
        <authorList>
            <person name="Zhang F."/>
            <person name="Wang G."/>
            <person name="Zhang L."/>
        </authorList>
    </citation>
    <scope>NUCLEOTIDE SEQUENCE [LARGE SCALE GENOMIC DNA]</scope>
    <source>
        <strain evidence="5 6">CCUG 49529</strain>
    </source>
</reference>
<keyword evidence="3" id="KW-0804">Transcription</keyword>
<dbReference type="SUPFAM" id="SSF51621">
    <property type="entry name" value="Phosphoenolpyruvate/pyruvate domain"/>
    <property type="match status" value="1"/>
</dbReference>
<evidence type="ECO:0000259" key="4">
    <source>
        <dbReference type="PROSITE" id="PS01124"/>
    </source>
</evidence>
<gene>
    <name evidence="5" type="ORF">CD30_19390</name>
</gene>
<comment type="caution">
    <text evidence="5">The sequence shown here is derived from an EMBL/GenBank/DDBJ whole genome shotgun (WGS) entry which is preliminary data.</text>
</comment>
<dbReference type="AlphaFoldDB" id="A0A0A3IJW9"/>
<dbReference type="InterPro" id="IPR009215">
    <property type="entry name" value="TIM-br_IGPS-like"/>
</dbReference>
<dbReference type="Pfam" id="PF09370">
    <property type="entry name" value="PEP_hydrolase"/>
    <property type="match status" value="1"/>
</dbReference>
<dbReference type="InterPro" id="IPR018060">
    <property type="entry name" value="HTH_AraC"/>
</dbReference>
<dbReference type="Gene3D" id="3.20.20.70">
    <property type="entry name" value="Aldolase class I"/>
    <property type="match status" value="1"/>
</dbReference>
<sequence>MINDRSQIVKTLNAQIHTNGHILGVAAGSGMTTKYSVKGGADIILALSAGWYRQKGRSSLASYLCYENSNRIVFDFATRELIPLLMNKPIIFGLHASDPTIVLEEYIAHIKRAGFAGVNNFPTVGLINGQFREALEEAGLGYHNEVEAIRIASDLGLFTLAFVFDEHQAEQMIEAGADVICVHLGLTTGGDLGAKKVQSIENARQHANRIFQVCDVLNRQVIKMVYGGPIQSPIDAQYFYDNTACQGYIGGSLFERIPSEKSILNSTKSFKNPTNSESKDILLNVLSGKVQNYDYVEFVKEHIKENYHQSIYLSEIALALHVSLPYLSLKFKEKMGCNFSEYLMRYRMNKAAELLMESSLPIVEIANLVGYPDYAQFSKMFKKIKGSSPRNFRKNQVFLDK</sequence>
<dbReference type="Gene3D" id="1.10.10.60">
    <property type="entry name" value="Homeodomain-like"/>
    <property type="match status" value="2"/>
</dbReference>
<dbReference type="SMART" id="SM00342">
    <property type="entry name" value="HTH_ARAC"/>
    <property type="match status" value="1"/>
</dbReference>
<dbReference type="GO" id="GO:0003700">
    <property type="term" value="F:DNA-binding transcription factor activity"/>
    <property type="evidence" value="ECO:0007669"/>
    <property type="project" value="InterPro"/>
</dbReference>
<dbReference type="PANTHER" id="PTHR31862">
    <property type="entry name" value="UPF0261 DOMAIN PROTEIN (AFU_ORTHOLOGUE AFUA_1G10120)"/>
    <property type="match status" value="1"/>
</dbReference>
<dbReference type="GO" id="GO:0003824">
    <property type="term" value="F:catalytic activity"/>
    <property type="evidence" value="ECO:0007669"/>
    <property type="project" value="InterPro"/>
</dbReference>
<protein>
    <submittedName>
        <fullName evidence="5">AraC family transcriptional regulator</fullName>
    </submittedName>
</protein>
<dbReference type="eggNOG" id="COG5564">
    <property type="taxonomic scope" value="Bacteria"/>
</dbReference>
<dbReference type="Proteomes" id="UP000030595">
    <property type="component" value="Unassembled WGS sequence"/>
</dbReference>
<dbReference type="PRINTS" id="PR00032">
    <property type="entry name" value="HTHARAC"/>
</dbReference>
<dbReference type="InterPro" id="IPR015813">
    <property type="entry name" value="Pyrv/PenolPyrv_kinase-like_dom"/>
</dbReference>
<name>A0A0A3IJW9_9BACL</name>
<dbReference type="eggNOG" id="COG2207">
    <property type="taxonomic scope" value="Bacteria"/>
</dbReference>